<evidence type="ECO:0000313" key="14">
    <source>
        <dbReference type="Proteomes" id="UP000192566"/>
    </source>
</evidence>
<evidence type="ECO:0000313" key="13">
    <source>
        <dbReference type="EMBL" id="ORA68987.1"/>
    </source>
</evidence>
<sequence>MSVHATDTKPAPEADRLLDGLNPQQRQAVVHEGSPLLIVAGAGSGKTAVLTRRIAYLIAARGVGVGQILAITFTNKAAAEMRERVVRLIGARTAPAMWVSTFHSTCVRILRSQASLVEGLNSNFSIYDADDSRRLLQMIGRDMGLDIKRYSPRLLANAISNLKNELIDPDQAVTNLSDDSDELSRTVASVYGEYQRRLRAANALDFDDLIGETVAVLQAFPEIAGYYRRRFRHVLVDEYQDTNHAQYVLVRELVGRDVPQDQASPDDVPPAELCVVGDADQSIYAFRGATIRNIEDFERDYPDATTILLEQNYRSTQNILSAANSVIARNTGRREKRLWSDAGDGELIVGYVADNEHDEARFVAEEIDALAERGEITYNDVAVFYRTNNSSRSLEEVFIRAGIPYKVVGGVRFYERKEIRDIVAYLRVLDNPGDAVSMRRILNTPRRGIGDRAEACVAVYAENTGASFADALVAAAEGKVPMLNTRAEKAIAGFVELLDDLRGHLDDDLGELVELVLERSGYRSELESSTDPQELARLDNLNELVGVAHEFSADEANAVALQAPDDEDVPDTGALAAFLERVSLVADSDEIPEHGAGVVTLMTLHTAKGLEFPVVFVTGWEDGMFPHMRSLDNPTELSEERRLAYVGITRARQRLYVSRAIVRSSWGQPMLNPESRFLQEIPQGLIDWRRSAPASSFSAPVSGAGRFGAPRPSPTRSGSGKRPPLVLEPGDRVTHDKYGLGRVEEVSGVGESAMSLIDFGSSGRVKLMHNHAPISKL</sequence>
<evidence type="ECO:0000256" key="11">
    <source>
        <dbReference type="ARBA" id="ARBA00048988"/>
    </source>
</evidence>
<dbReference type="InterPro" id="IPR013986">
    <property type="entry name" value="DExx_box_DNA_helicase_dom_sf"/>
</dbReference>
<keyword evidence="3" id="KW-0227">DNA damage</keyword>
<keyword evidence="6 12" id="KW-0067">ATP-binding</keyword>
<dbReference type="GO" id="GO:0009314">
    <property type="term" value="P:response to radiation"/>
    <property type="evidence" value="ECO:0007669"/>
    <property type="project" value="UniProtKB-ARBA"/>
</dbReference>
<comment type="similarity">
    <text evidence="1 12">Belongs to the helicase family. UvrD subfamily.</text>
</comment>
<dbReference type="GO" id="GO:0006260">
    <property type="term" value="P:DNA replication"/>
    <property type="evidence" value="ECO:0007669"/>
    <property type="project" value="InterPro"/>
</dbReference>
<dbReference type="EC" id="5.6.2.4" evidence="12"/>
<evidence type="ECO:0000256" key="3">
    <source>
        <dbReference type="ARBA" id="ARBA00022763"/>
    </source>
</evidence>
<dbReference type="GO" id="GO:0003677">
    <property type="term" value="F:DNA binding"/>
    <property type="evidence" value="ECO:0007669"/>
    <property type="project" value="UniProtKB-KW"/>
</dbReference>
<dbReference type="InterPro" id="IPR027417">
    <property type="entry name" value="P-loop_NTPase"/>
</dbReference>
<dbReference type="GO" id="GO:0000725">
    <property type="term" value="P:recombinational repair"/>
    <property type="evidence" value="ECO:0007669"/>
    <property type="project" value="TreeGrafter"/>
</dbReference>
<evidence type="ECO:0000256" key="1">
    <source>
        <dbReference type="ARBA" id="ARBA00009922"/>
    </source>
</evidence>
<keyword evidence="9" id="KW-0413">Isomerase</keyword>
<dbReference type="Pfam" id="PF13361">
    <property type="entry name" value="UvrD_C"/>
    <property type="match status" value="1"/>
</dbReference>
<evidence type="ECO:0000256" key="2">
    <source>
        <dbReference type="ARBA" id="ARBA00022741"/>
    </source>
</evidence>
<evidence type="ECO:0000256" key="6">
    <source>
        <dbReference type="ARBA" id="ARBA00022840"/>
    </source>
</evidence>
<dbReference type="PANTHER" id="PTHR11070">
    <property type="entry name" value="UVRD / RECB / PCRA DNA HELICASE FAMILY MEMBER"/>
    <property type="match status" value="1"/>
</dbReference>
<dbReference type="Gene3D" id="1.10.486.10">
    <property type="entry name" value="PCRA, domain 4"/>
    <property type="match status" value="1"/>
</dbReference>
<dbReference type="InterPro" id="IPR014016">
    <property type="entry name" value="UvrD-like_ATP-bd"/>
</dbReference>
<dbReference type="InterPro" id="IPR014017">
    <property type="entry name" value="DNA_helicase_UvrD-like_C"/>
</dbReference>
<dbReference type="PROSITE" id="PS51217">
    <property type="entry name" value="UVRD_HELICASE_CTER"/>
    <property type="match status" value="1"/>
</dbReference>
<comment type="caution">
    <text evidence="13">The sequence shown here is derived from an EMBL/GenBank/DDBJ whole genome shotgun (WGS) entry which is preliminary data.</text>
</comment>
<dbReference type="PROSITE" id="PS51198">
    <property type="entry name" value="UVRD_HELICASE_ATP_BIND"/>
    <property type="match status" value="1"/>
</dbReference>
<dbReference type="Proteomes" id="UP000192566">
    <property type="component" value="Unassembled WGS sequence"/>
</dbReference>
<comment type="catalytic activity">
    <reaction evidence="10">
        <text>Couples ATP hydrolysis with the unwinding of duplex DNA by translocating in the 3'-5' direction.</text>
        <dbReference type="EC" id="5.6.2.4"/>
    </reaction>
</comment>
<gene>
    <name evidence="13" type="ORF">BST25_21625</name>
</gene>
<dbReference type="PANTHER" id="PTHR11070:SF2">
    <property type="entry name" value="ATP-DEPENDENT DNA HELICASE SRS2"/>
    <property type="match status" value="1"/>
</dbReference>
<keyword evidence="7 12" id="KW-0238">DNA-binding</keyword>
<protein>
    <recommendedName>
        <fullName evidence="12">ATP-dependent DNA helicase</fullName>
        <ecNumber evidence="12">5.6.2.4</ecNumber>
    </recommendedName>
</protein>
<reference evidence="13 14" key="1">
    <citation type="submission" date="2017-02" db="EMBL/GenBank/DDBJ databases">
        <title>The new phylogeny of genus Mycobacterium.</title>
        <authorList>
            <person name="Tortoli E."/>
            <person name="Trovato A."/>
            <person name="Cirillo D.M."/>
        </authorList>
    </citation>
    <scope>NUCLEOTIDE SEQUENCE [LARGE SCALE GENOMIC DNA]</scope>
    <source>
        <strain evidence="13 14">DSM 44471</strain>
    </source>
</reference>
<dbReference type="FunFam" id="1.10.10.160:FF:000001">
    <property type="entry name" value="ATP-dependent DNA helicase"/>
    <property type="match status" value="1"/>
</dbReference>
<accession>A0A1X0D9E7</accession>
<evidence type="ECO:0000256" key="5">
    <source>
        <dbReference type="ARBA" id="ARBA00022806"/>
    </source>
</evidence>
<comment type="catalytic activity">
    <reaction evidence="11 12">
        <text>ATP + H2O = ADP + phosphate + H(+)</text>
        <dbReference type="Rhea" id="RHEA:13065"/>
        <dbReference type="ChEBI" id="CHEBI:15377"/>
        <dbReference type="ChEBI" id="CHEBI:15378"/>
        <dbReference type="ChEBI" id="CHEBI:30616"/>
        <dbReference type="ChEBI" id="CHEBI:43474"/>
        <dbReference type="ChEBI" id="CHEBI:456216"/>
        <dbReference type="EC" id="5.6.2.4"/>
    </reaction>
</comment>
<dbReference type="GO" id="GO:0016887">
    <property type="term" value="F:ATP hydrolysis activity"/>
    <property type="evidence" value="ECO:0007669"/>
    <property type="project" value="RHEA"/>
</dbReference>
<dbReference type="Gene3D" id="3.40.50.300">
    <property type="entry name" value="P-loop containing nucleotide triphosphate hydrolases"/>
    <property type="match status" value="2"/>
</dbReference>
<dbReference type="GO" id="GO:0043138">
    <property type="term" value="F:3'-5' DNA helicase activity"/>
    <property type="evidence" value="ECO:0007669"/>
    <property type="project" value="UniProtKB-EC"/>
</dbReference>
<keyword evidence="4 12" id="KW-0378">Hydrolase</keyword>
<evidence type="ECO:0000256" key="4">
    <source>
        <dbReference type="ARBA" id="ARBA00022801"/>
    </source>
</evidence>
<dbReference type="GO" id="GO:0005829">
    <property type="term" value="C:cytosol"/>
    <property type="evidence" value="ECO:0007669"/>
    <property type="project" value="TreeGrafter"/>
</dbReference>
<dbReference type="Pfam" id="PF21196">
    <property type="entry name" value="PcrA_UvrD_tudor"/>
    <property type="match status" value="1"/>
</dbReference>
<dbReference type="GO" id="GO:0033202">
    <property type="term" value="C:DNA helicase complex"/>
    <property type="evidence" value="ECO:0007669"/>
    <property type="project" value="TreeGrafter"/>
</dbReference>
<dbReference type="Gene3D" id="1.10.10.160">
    <property type="match status" value="1"/>
</dbReference>
<dbReference type="Pfam" id="PF00580">
    <property type="entry name" value="UvrD-helicase"/>
    <property type="match status" value="1"/>
</dbReference>
<dbReference type="InterPro" id="IPR000212">
    <property type="entry name" value="DNA_helicase_UvrD/REP"/>
</dbReference>
<dbReference type="STRING" id="53376.BST25_21625"/>
<keyword evidence="2 12" id="KW-0547">Nucleotide-binding</keyword>
<dbReference type="RefSeq" id="WP_083077206.1">
    <property type="nucleotide sequence ID" value="NZ_AP022615.1"/>
</dbReference>
<organism evidence="13 14">
    <name type="scientific">Mycobacterium heidelbergense</name>
    <dbReference type="NCBI Taxonomy" id="53376"/>
    <lineage>
        <taxon>Bacteria</taxon>
        <taxon>Bacillati</taxon>
        <taxon>Actinomycetota</taxon>
        <taxon>Actinomycetes</taxon>
        <taxon>Mycobacteriales</taxon>
        <taxon>Mycobacteriaceae</taxon>
        <taxon>Mycobacterium</taxon>
        <taxon>Mycobacterium simiae complex</taxon>
    </lineage>
</organism>
<evidence type="ECO:0000256" key="10">
    <source>
        <dbReference type="ARBA" id="ARBA00034617"/>
    </source>
</evidence>
<dbReference type="OrthoDB" id="9806690at2"/>
<dbReference type="EMBL" id="MVHR01000051">
    <property type="protein sequence ID" value="ORA68987.1"/>
    <property type="molecule type" value="Genomic_DNA"/>
</dbReference>
<evidence type="ECO:0000256" key="8">
    <source>
        <dbReference type="ARBA" id="ARBA00023204"/>
    </source>
</evidence>
<evidence type="ECO:0000256" key="9">
    <source>
        <dbReference type="ARBA" id="ARBA00023235"/>
    </source>
</evidence>
<dbReference type="FunFam" id="1.10.486.10:FF:000003">
    <property type="entry name" value="ATP-dependent DNA helicase"/>
    <property type="match status" value="1"/>
</dbReference>
<proteinExistence type="inferred from homology"/>
<dbReference type="NCBIfam" id="TIGR01073">
    <property type="entry name" value="pcrA"/>
    <property type="match status" value="1"/>
</dbReference>
<dbReference type="InterPro" id="IPR005751">
    <property type="entry name" value="ATP-dep_DNA_helicase_PcrA"/>
</dbReference>
<dbReference type="SUPFAM" id="SSF52540">
    <property type="entry name" value="P-loop containing nucleoside triphosphate hydrolases"/>
    <property type="match status" value="1"/>
</dbReference>
<dbReference type="CDD" id="cd18807">
    <property type="entry name" value="SF1_C_UvrD"/>
    <property type="match status" value="1"/>
</dbReference>
<dbReference type="AlphaFoldDB" id="A0A1X0D9E7"/>
<dbReference type="CDD" id="cd17932">
    <property type="entry name" value="DEXQc_UvrD"/>
    <property type="match status" value="1"/>
</dbReference>
<keyword evidence="14" id="KW-1185">Reference proteome</keyword>
<dbReference type="GO" id="GO:0005524">
    <property type="term" value="F:ATP binding"/>
    <property type="evidence" value="ECO:0007669"/>
    <property type="project" value="UniProtKB-UniRule"/>
</dbReference>
<evidence type="ECO:0000256" key="7">
    <source>
        <dbReference type="ARBA" id="ARBA00023125"/>
    </source>
</evidence>
<evidence type="ECO:0000256" key="12">
    <source>
        <dbReference type="RuleBase" id="RU364053"/>
    </source>
</evidence>
<keyword evidence="5 12" id="KW-0347">Helicase</keyword>
<name>A0A1X0D9E7_MYCHE</name>
<keyword evidence="8" id="KW-0234">DNA repair</keyword>